<protein>
    <submittedName>
        <fullName evidence="2">DUF669 domain-containing protein</fullName>
    </submittedName>
    <submittedName>
        <fullName evidence="1">Protein of uncharacterized function (DUF669)</fullName>
    </submittedName>
</protein>
<accession>A0A173XN52</accession>
<evidence type="ECO:0000313" key="4">
    <source>
        <dbReference type="Proteomes" id="UP000434475"/>
    </source>
</evidence>
<sequence>MAIDFDKIDRTVDLKGLQADVEDAKKNGGGDFPTIPAGKYEARVESMEIKGTKADPNRPMLAVSFKILSGEYKNQRLFMNRVLYGTKNDKNMIASAMGFLEKLDSGVPISFTSYKQFAQLVLDVAEAIDGKLEYAVDYDDTRFNSISIDEVFEVED</sequence>
<dbReference type="EMBL" id="CYZT01000001">
    <property type="protein sequence ID" value="CUN52376.1"/>
    <property type="molecule type" value="Genomic_DNA"/>
</dbReference>
<dbReference type="Pfam" id="PF05037">
    <property type="entry name" value="DUF669"/>
    <property type="match status" value="1"/>
</dbReference>
<evidence type="ECO:0000313" key="3">
    <source>
        <dbReference type="Proteomes" id="UP000095746"/>
    </source>
</evidence>
<dbReference type="EMBL" id="WKPR01000015">
    <property type="protein sequence ID" value="MSB20729.1"/>
    <property type="molecule type" value="Genomic_DNA"/>
</dbReference>
<evidence type="ECO:0000313" key="2">
    <source>
        <dbReference type="EMBL" id="MSB20729.1"/>
    </source>
</evidence>
<evidence type="ECO:0000313" key="1">
    <source>
        <dbReference type="EMBL" id="CUN52376.1"/>
    </source>
</evidence>
<dbReference type="Proteomes" id="UP000095746">
    <property type="component" value="Unassembled WGS sequence"/>
</dbReference>
<dbReference type="InterPro" id="IPR007731">
    <property type="entry name" value="DUF669"/>
</dbReference>
<reference evidence="2 4" key="2">
    <citation type="journal article" date="2019" name="Nat. Med.">
        <title>A library of human gut bacterial isolates paired with longitudinal multiomics data enables mechanistic microbiome research.</title>
        <authorList>
            <person name="Poyet M."/>
            <person name="Groussin M."/>
            <person name="Gibbons S.M."/>
            <person name="Avila-Pacheco J."/>
            <person name="Jiang X."/>
            <person name="Kearney S.M."/>
            <person name="Perrotta A.R."/>
            <person name="Berdy B."/>
            <person name="Zhao S."/>
            <person name="Lieberman T.D."/>
            <person name="Swanson P.K."/>
            <person name="Smith M."/>
            <person name="Roesemann S."/>
            <person name="Alexander J.E."/>
            <person name="Rich S.A."/>
            <person name="Livny J."/>
            <person name="Vlamakis H."/>
            <person name="Clish C."/>
            <person name="Bullock K."/>
            <person name="Deik A."/>
            <person name="Scott J."/>
            <person name="Pierce K.A."/>
            <person name="Xavier R.J."/>
            <person name="Alm E.J."/>
        </authorList>
    </citation>
    <scope>NUCLEOTIDE SEQUENCE [LARGE SCALE GENOMIC DNA]</scope>
    <source>
        <strain evidence="2 4">BIOML-A2</strain>
    </source>
</reference>
<reference evidence="1 3" key="1">
    <citation type="submission" date="2015-09" db="EMBL/GenBank/DDBJ databases">
        <authorList>
            <consortium name="Pathogen Informatics"/>
        </authorList>
    </citation>
    <scope>NUCLEOTIDE SEQUENCE [LARGE SCALE GENOMIC DNA]</scope>
    <source>
        <strain evidence="1 3">2789STDY5608854</strain>
    </source>
</reference>
<proteinExistence type="predicted"/>
<name>A0A173XN52_FLAPL</name>
<dbReference type="AlphaFoldDB" id="A0A173XN52"/>
<dbReference type="Proteomes" id="UP000434475">
    <property type="component" value="Unassembled WGS sequence"/>
</dbReference>
<organism evidence="1 3">
    <name type="scientific">Flavonifractor plautii</name>
    <name type="common">Fusobacterium plautii</name>
    <dbReference type="NCBI Taxonomy" id="292800"/>
    <lineage>
        <taxon>Bacteria</taxon>
        <taxon>Bacillati</taxon>
        <taxon>Bacillota</taxon>
        <taxon>Clostridia</taxon>
        <taxon>Eubacteriales</taxon>
        <taxon>Oscillospiraceae</taxon>
        <taxon>Flavonifractor</taxon>
    </lineage>
</organism>
<dbReference type="RefSeq" id="WP_009257779.1">
    <property type="nucleotide sequence ID" value="NZ_BAABZG010000001.1"/>
</dbReference>
<gene>
    <name evidence="1" type="ORF">ERS852411_00023</name>
    <name evidence="2" type="ORF">GKE97_14555</name>
</gene>